<feature type="transmembrane region" description="Helical" evidence="7">
    <location>
        <begin position="357"/>
        <end position="378"/>
    </location>
</feature>
<dbReference type="InterPro" id="IPR020846">
    <property type="entry name" value="MFS_dom"/>
</dbReference>
<dbReference type="PROSITE" id="PS50850">
    <property type="entry name" value="MFS"/>
    <property type="match status" value="1"/>
</dbReference>
<feature type="transmembrane region" description="Helical" evidence="7">
    <location>
        <begin position="455"/>
        <end position="477"/>
    </location>
</feature>
<evidence type="ECO:0000313" key="8">
    <source>
        <dbReference type="EMBL" id="CAD7231449.1"/>
    </source>
</evidence>
<feature type="transmembrane region" description="Helical" evidence="7">
    <location>
        <begin position="222"/>
        <end position="241"/>
    </location>
</feature>
<feature type="non-terminal residue" evidence="8">
    <location>
        <position position="553"/>
    </location>
</feature>
<proteinExistence type="predicted"/>
<dbReference type="GO" id="GO:0005335">
    <property type="term" value="F:serotonin:sodium:chloride symporter activity"/>
    <property type="evidence" value="ECO:0007669"/>
    <property type="project" value="TreeGrafter"/>
</dbReference>
<dbReference type="PANTHER" id="PTHR23506:SF4">
    <property type="entry name" value="PORTABELLA"/>
    <property type="match status" value="1"/>
</dbReference>
<sequence>MEHGRHSVERGKMYRLKETGAPSSRTNTSRHPEKTLHSHGSRGKHEDTHRGRSNGSLTGYSASLEIGKSHSLPVDRKRSFRGLAQQERVITVPTGSQKKSLGEHIYSFIPDHYIPEDIINENGRIGFLFASKAFFQLFVNPVVGIWANKIGYVVPLLMGTFVLFTSSILFAFGRSFPMIFLARSIHGIGSACITVSGMGLIAERFEGEEEERSQKMGFVMGGIAMGVLVGYPFAGIAYFWLGKTTPFICIATLIVINGVVQARCVQASEDTEALDQGTPLRILLKDKLILLTVGAICVSTSAMAILEPCLPIWLMDTIKPSKWQLGTAFVPDSVGYWIGTNYFGVLALKLGRWKVALAAVLLTGLCSMLVPLATSMWHLVLPHFGLGLGIGVVDASLMPMLAYLMELRHSAKYGAVYAIAQTGVCSAYFLGKAYLSGITELNLLGPLFGGQAAKMFGFGVLMRIAGIINILYAPLLLCLDREELMCTVVRQSVPLHLTQMTTQELLFIHLYPQPIVTGERRESKNANHVSYLTEEATVRKPAQYSDYSTLQED</sequence>
<accession>A0A7R8WLZ4</accession>
<dbReference type="EMBL" id="OB663523">
    <property type="protein sequence ID" value="CAD7231449.1"/>
    <property type="molecule type" value="Genomic_DNA"/>
</dbReference>
<comment type="subcellular location">
    <subcellularLocation>
        <location evidence="1">Membrane</location>
        <topology evidence="1">Multi-pass membrane protein</topology>
    </subcellularLocation>
</comment>
<name>A0A7R8WLZ4_9CRUS</name>
<evidence type="ECO:0000256" key="5">
    <source>
        <dbReference type="ARBA" id="ARBA00023136"/>
    </source>
</evidence>
<reference evidence="8" key="1">
    <citation type="submission" date="2020-11" db="EMBL/GenBank/DDBJ databases">
        <authorList>
            <person name="Tran Van P."/>
        </authorList>
    </citation>
    <scope>NUCLEOTIDE SEQUENCE</scope>
</reference>
<dbReference type="InterPro" id="IPR011701">
    <property type="entry name" value="MFS"/>
</dbReference>
<feature type="transmembrane region" description="Helical" evidence="7">
    <location>
        <begin position="152"/>
        <end position="172"/>
    </location>
</feature>
<evidence type="ECO:0000256" key="2">
    <source>
        <dbReference type="ARBA" id="ARBA00022448"/>
    </source>
</evidence>
<protein>
    <submittedName>
        <fullName evidence="8">Uncharacterized protein</fullName>
    </submittedName>
</protein>
<evidence type="ECO:0000256" key="4">
    <source>
        <dbReference type="ARBA" id="ARBA00022989"/>
    </source>
</evidence>
<feature type="transmembrane region" description="Helical" evidence="7">
    <location>
        <begin position="384"/>
        <end position="404"/>
    </location>
</feature>
<dbReference type="SUPFAM" id="SSF103473">
    <property type="entry name" value="MFS general substrate transporter"/>
    <property type="match status" value="1"/>
</dbReference>
<organism evidence="8">
    <name type="scientific">Cyprideis torosa</name>
    <dbReference type="NCBI Taxonomy" id="163714"/>
    <lineage>
        <taxon>Eukaryota</taxon>
        <taxon>Metazoa</taxon>
        <taxon>Ecdysozoa</taxon>
        <taxon>Arthropoda</taxon>
        <taxon>Crustacea</taxon>
        <taxon>Oligostraca</taxon>
        <taxon>Ostracoda</taxon>
        <taxon>Podocopa</taxon>
        <taxon>Podocopida</taxon>
        <taxon>Cytherocopina</taxon>
        <taxon>Cytheroidea</taxon>
        <taxon>Cytherideidae</taxon>
        <taxon>Cyprideis</taxon>
    </lineage>
</organism>
<dbReference type="Pfam" id="PF07690">
    <property type="entry name" value="MFS_1"/>
    <property type="match status" value="1"/>
</dbReference>
<dbReference type="CDD" id="cd17384">
    <property type="entry name" value="MFS_SLC18A1_2_VAT1_2"/>
    <property type="match status" value="1"/>
</dbReference>
<evidence type="ECO:0000256" key="7">
    <source>
        <dbReference type="SAM" id="Phobius"/>
    </source>
</evidence>
<feature type="compositionally biased region" description="Basic and acidic residues" evidence="6">
    <location>
        <begin position="1"/>
        <end position="18"/>
    </location>
</feature>
<feature type="transmembrane region" description="Helical" evidence="7">
    <location>
        <begin position="416"/>
        <end position="435"/>
    </location>
</feature>
<dbReference type="Gene3D" id="1.20.1250.20">
    <property type="entry name" value="MFS general substrate transporter like domains"/>
    <property type="match status" value="2"/>
</dbReference>
<dbReference type="InterPro" id="IPR036259">
    <property type="entry name" value="MFS_trans_sf"/>
</dbReference>
<keyword evidence="2" id="KW-0813">Transport</keyword>
<feature type="region of interest" description="Disordered" evidence="6">
    <location>
        <begin position="1"/>
        <end position="60"/>
    </location>
</feature>
<dbReference type="GO" id="GO:0043195">
    <property type="term" value="C:terminal bouton"/>
    <property type="evidence" value="ECO:0007669"/>
    <property type="project" value="TreeGrafter"/>
</dbReference>
<dbReference type="AlphaFoldDB" id="A0A7R8WLZ4"/>
<evidence type="ECO:0000256" key="3">
    <source>
        <dbReference type="ARBA" id="ARBA00022692"/>
    </source>
</evidence>
<keyword evidence="4 7" id="KW-1133">Transmembrane helix</keyword>
<feature type="transmembrane region" description="Helical" evidence="7">
    <location>
        <begin position="288"/>
        <end position="314"/>
    </location>
</feature>
<dbReference type="GO" id="GO:0015842">
    <property type="term" value="P:aminergic neurotransmitter loading into synaptic vesicle"/>
    <property type="evidence" value="ECO:0007669"/>
    <property type="project" value="TreeGrafter"/>
</dbReference>
<keyword evidence="3 7" id="KW-0812">Transmembrane</keyword>
<dbReference type="GO" id="GO:0030672">
    <property type="term" value="C:synaptic vesicle membrane"/>
    <property type="evidence" value="ECO:0007669"/>
    <property type="project" value="TreeGrafter"/>
</dbReference>
<evidence type="ECO:0000256" key="6">
    <source>
        <dbReference type="SAM" id="MobiDB-lite"/>
    </source>
</evidence>
<dbReference type="OrthoDB" id="5086884at2759"/>
<evidence type="ECO:0000256" key="1">
    <source>
        <dbReference type="ARBA" id="ARBA00004141"/>
    </source>
</evidence>
<feature type="transmembrane region" description="Helical" evidence="7">
    <location>
        <begin position="125"/>
        <end position="146"/>
    </location>
</feature>
<keyword evidence="5 7" id="KW-0472">Membrane</keyword>
<dbReference type="InterPro" id="IPR050930">
    <property type="entry name" value="MFS_Vesicular_Transporter"/>
</dbReference>
<gene>
    <name evidence="8" type="ORF">CTOB1V02_LOCUS9296</name>
</gene>
<dbReference type="PANTHER" id="PTHR23506">
    <property type="entry name" value="GH10249P"/>
    <property type="match status" value="1"/>
</dbReference>
<feature type="transmembrane region" description="Helical" evidence="7">
    <location>
        <begin position="334"/>
        <end position="350"/>
    </location>
</feature>
<feature type="transmembrane region" description="Helical" evidence="7">
    <location>
        <begin position="184"/>
        <end position="202"/>
    </location>
</feature>